<reference evidence="2" key="1">
    <citation type="submission" date="2022-03" db="EMBL/GenBank/DDBJ databases">
        <title>A functionally conserved STORR gene fusion in Papaver species that diverged 16.8 million years ago.</title>
        <authorList>
            <person name="Catania T."/>
        </authorList>
    </citation>
    <scope>NUCLEOTIDE SEQUENCE</scope>
    <source>
        <strain evidence="2">S-191538</strain>
    </source>
</reference>
<gene>
    <name evidence="2" type="ORF">MKW94_022114</name>
</gene>
<dbReference type="InterPro" id="IPR017451">
    <property type="entry name" value="F-box-assoc_interact_dom"/>
</dbReference>
<dbReference type="PANTHER" id="PTHR31672:SF13">
    <property type="entry name" value="F-BOX PROTEIN CPR30-LIKE"/>
    <property type="match status" value="1"/>
</dbReference>
<comment type="caution">
    <text evidence="2">The sequence shown here is derived from an EMBL/GenBank/DDBJ whole genome shotgun (WGS) entry which is preliminary data.</text>
</comment>
<dbReference type="AlphaFoldDB" id="A0AA41VEC7"/>
<dbReference type="Pfam" id="PF07734">
    <property type="entry name" value="FBA_1"/>
    <property type="match status" value="1"/>
</dbReference>
<protein>
    <recommendedName>
        <fullName evidence="1">F-box domain-containing protein</fullName>
    </recommendedName>
</protein>
<dbReference type="InterPro" id="IPR036047">
    <property type="entry name" value="F-box-like_dom_sf"/>
</dbReference>
<dbReference type="InterPro" id="IPR050796">
    <property type="entry name" value="SCF_F-box_component"/>
</dbReference>
<dbReference type="Proteomes" id="UP001177140">
    <property type="component" value="Unassembled WGS sequence"/>
</dbReference>
<dbReference type="SUPFAM" id="SSF82171">
    <property type="entry name" value="DPP6 N-terminal domain-like"/>
    <property type="match status" value="1"/>
</dbReference>
<feature type="domain" description="F-box" evidence="1">
    <location>
        <begin position="8"/>
        <end position="48"/>
    </location>
</feature>
<dbReference type="PANTHER" id="PTHR31672">
    <property type="entry name" value="BNACNNG10540D PROTEIN"/>
    <property type="match status" value="1"/>
</dbReference>
<organism evidence="2 3">
    <name type="scientific">Papaver nudicaule</name>
    <name type="common">Iceland poppy</name>
    <dbReference type="NCBI Taxonomy" id="74823"/>
    <lineage>
        <taxon>Eukaryota</taxon>
        <taxon>Viridiplantae</taxon>
        <taxon>Streptophyta</taxon>
        <taxon>Embryophyta</taxon>
        <taxon>Tracheophyta</taxon>
        <taxon>Spermatophyta</taxon>
        <taxon>Magnoliopsida</taxon>
        <taxon>Ranunculales</taxon>
        <taxon>Papaveraceae</taxon>
        <taxon>Papaveroideae</taxon>
        <taxon>Papaver</taxon>
    </lineage>
</organism>
<dbReference type="Pfam" id="PF00646">
    <property type="entry name" value="F-box"/>
    <property type="match status" value="1"/>
</dbReference>
<evidence type="ECO:0000313" key="2">
    <source>
        <dbReference type="EMBL" id="MCL7039663.1"/>
    </source>
</evidence>
<dbReference type="SUPFAM" id="SSF81383">
    <property type="entry name" value="F-box domain"/>
    <property type="match status" value="1"/>
</dbReference>
<accession>A0AA41VEC7</accession>
<name>A0AA41VEC7_PAPNU</name>
<dbReference type="Gene3D" id="1.20.1280.50">
    <property type="match status" value="1"/>
</dbReference>
<dbReference type="NCBIfam" id="TIGR01640">
    <property type="entry name" value="F_box_assoc_1"/>
    <property type="match status" value="1"/>
</dbReference>
<dbReference type="InterPro" id="IPR006527">
    <property type="entry name" value="F-box-assoc_dom_typ1"/>
</dbReference>
<proteinExistence type="predicted"/>
<dbReference type="EMBL" id="JAJJMA010203672">
    <property type="protein sequence ID" value="MCL7039663.1"/>
    <property type="molecule type" value="Genomic_DNA"/>
</dbReference>
<keyword evidence="3" id="KW-1185">Reference proteome</keyword>
<sequence>MEEGDFLLVDDLLIQILLWLPVISLLRFKTVCKSWRSIIESSGFIHRHATFYNDSATNPNKTGTFIFQYTRLDVRNIGRHRVPHFFLLSSSSGSPTVNDSNGDYPWLYKDLGVCPRGDQLLERHRPVTMVASCHGIICLHHILSRDIFLWNPATKHFRILPKSLPLEEEYGEFQDDYVGFGFDTETKDYKVLLITSFKSDYWEGSEPKAKNRVQVYSMHTNSWGRCLDVHLPTYCFSRKDLNQGVYLNGHYLFLALQFYKYYDEGEEDSFIGNDKVVISFDFSKETYRIIPAPSDNYRLDIRGRDGKIVCVTCLLPNDRKCQVYVLNDDTLKNEYSWTKLYETDMSRPDHSSVGPMAITKDGLSGFLRGSDGFGLMLYKFESEEMKDIPIGDVSFRDVLVDRAQIYKESLVSVYPPS</sequence>
<dbReference type="SMART" id="SM00256">
    <property type="entry name" value="FBOX"/>
    <property type="match status" value="1"/>
</dbReference>
<dbReference type="CDD" id="cd22157">
    <property type="entry name" value="F-box_AtFBW1-like"/>
    <property type="match status" value="1"/>
</dbReference>
<evidence type="ECO:0000313" key="3">
    <source>
        <dbReference type="Proteomes" id="UP001177140"/>
    </source>
</evidence>
<dbReference type="InterPro" id="IPR001810">
    <property type="entry name" value="F-box_dom"/>
</dbReference>
<evidence type="ECO:0000259" key="1">
    <source>
        <dbReference type="SMART" id="SM00256"/>
    </source>
</evidence>